<dbReference type="Proteomes" id="UP000289718">
    <property type="component" value="Unassembled WGS sequence"/>
</dbReference>
<proteinExistence type="predicted"/>
<dbReference type="RefSeq" id="WP_129062035.1">
    <property type="nucleotide sequence ID" value="NZ_NXIE01000004.1"/>
</dbReference>
<dbReference type="OrthoDB" id="5344084at2"/>
<keyword evidence="2" id="KW-1185">Reference proteome</keyword>
<name>A0A4Q1AUE7_9BACT</name>
<dbReference type="EMBL" id="NXIE01000004">
    <property type="protein sequence ID" value="RXK12170.1"/>
    <property type="molecule type" value="Genomic_DNA"/>
</dbReference>
<reference evidence="1 2" key="1">
    <citation type="submission" date="2017-09" db="EMBL/GenBank/DDBJ databases">
        <title>Genomics of the genus Arcobacter.</title>
        <authorList>
            <person name="Perez-Cataluna A."/>
            <person name="Figueras M.J."/>
            <person name="Salas-Masso N."/>
        </authorList>
    </citation>
    <scope>NUCLEOTIDE SEQUENCE [LARGE SCALE GENOMIC DNA]</scope>
    <source>
        <strain evidence="1 2">F156-34</strain>
    </source>
</reference>
<evidence type="ECO:0000313" key="2">
    <source>
        <dbReference type="Proteomes" id="UP000289718"/>
    </source>
</evidence>
<dbReference type="AlphaFoldDB" id="A0A4Q1AUE7"/>
<organism evidence="1 2">
    <name type="scientific">Halarcobacter mediterraneus</name>
    <dbReference type="NCBI Taxonomy" id="2023153"/>
    <lineage>
        <taxon>Bacteria</taxon>
        <taxon>Pseudomonadati</taxon>
        <taxon>Campylobacterota</taxon>
        <taxon>Epsilonproteobacteria</taxon>
        <taxon>Campylobacterales</taxon>
        <taxon>Arcobacteraceae</taxon>
        <taxon>Halarcobacter</taxon>
    </lineage>
</organism>
<evidence type="ECO:0000313" key="1">
    <source>
        <dbReference type="EMBL" id="RXK12170.1"/>
    </source>
</evidence>
<accession>A0A4Q1AUE7</accession>
<gene>
    <name evidence="1" type="ORF">CP965_10350</name>
</gene>
<sequence length="219" mass="25924">MKKGIVLLVSLFFIATISILVLKNLDDTDKILEQKNYKLDFSQALLLTKNIQKEIQNAIKNNKNNFEELLEDGVFESLPPFDFQGIRVSFSLDENTKEDINELSKNYVLDDLEKDIYNLRSYLEVNNIYDYPILQELYETKVHEDEKIKSSKQVEDIINNFIIRTYSNKINDLKDNIGFTESYKDYILRIKVSMEKDFLKSYYLLDKEGQVKYFEISFK</sequence>
<protein>
    <submittedName>
        <fullName evidence="1">Uncharacterized protein</fullName>
    </submittedName>
</protein>
<comment type="caution">
    <text evidence="1">The sequence shown here is derived from an EMBL/GenBank/DDBJ whole genome shotgun (WGS) entry which is preliminary data.</text>
</comment>